<dbReference type="AlphaFoldDB" id="A0A4U0V011"/>
<accession>A0A4U0V011</accession>
<organism evidence="2 3">
    <name type="scientific">Friedmanniomyces endolithicus</name>
    <dbReference type="NCBI Taxonomy" id="329885"/>
    <lineage>
        <taxon>Eukaryota</taxon>
        <taxon>Fungi</taxon>
        <taxon>Dikarya</taxon>
        <taxon>Ascomycota</taxon>
        <taxon>Pezizomycotina</taxon>
        <taxon>Dothideomycetes</taxon>
        <taxon>Dothideomycetidae</taxon>
        <taxon>Mycosphaerellales</taxon>
        <taxon>Teratosphaeriaceae</taxon>
        <taxon>Friedmanniomyces</taxon>
    </lineage>
</organism>
<feature type="region of interest" description="Disordered" evidence="1">
    <location>
        <begin position="251"/>
        <end position="272"/>
    </location>
</feature>
<feature type="region of interest" description="Disordered" evidence="1">
    <location>
        <begin position="1"/>
        <end position="35"/>
    </location>
</feature>
<dbReference type="OrthoDB" id="3890351at2759"/>
<name>A0A4U0V011_9PEZI</name>
<dbReference type="Proteomes" id="UP000310066">
    <property type="component" value="Unassembled WGS sequence"/>
</dbReference>
<evidence type="ECO:0000256" key="1">
    <source>
        <dbReference type="SAM" id="MobiDB-lite"/>
    </source>
</evidence>
<evidence type="ECO:0000313" key="2">
    <source>
        <dbReference type="EMBL" id="TKA40895.1"/>
    </source>
</evidence>
<dbReference type="EMBL" id="NAJP01000030">
    <property type="protein sequence ID" value="TKA40895.1"/>
    <property type="molecule type" value="Genomic_DNA"/>
</dbReference>
<gene>
    <name evidence="2" type="ORF">B0A54_07807</name>
</gene>
<sequence length="298" mass="33944">MSSERSLPRSAVCGGRLNDLDTSATDKDLSSLPPATSNLPPLILSPLKYDKIDPHQDFVDEGCLLPRLDITVERLTSGLLSPNVCRKYEILADRYFQLLGKYGDRPIPVSEFRGLERDIEAFEELRPNLTPESIAIQNALLHSQRLEIFARWGPVMVEEDPDLFAKVEKMTEGASDFGNGGASEADVREMMAKTKATHEEVQRRLVEDIEAMQADRAKLDEGQAASEFGCTLARLRNSIEVEKTLGDREKQLRRGQRDKELREGRRQLEREMEEMIRQFEDLDKQADRKMDELEKQLP</sequence>
<evidence type="ECO:0000313" key="3">
    <source>
        <dbReference type="Proteomes" id="UP000310066"/>
    </source>
</evidence>
<protein>
    <submittedName>
        <fullName evidence="2">Uncharacterized protein</fullName>
    </submittedName>
</protein>
<reference evidence="2 3" key="1">
    <citation type="submission" date="2017-03" db="EMBL/GenBank/DDBJ databases">
        <title>Genomes of endolithic fungi from Antarctica.</title>
        <authorList>
            <person name="Coleine C."/>
            <person name="Masonjones S."/>
            <person name="Stajich J.E."/>
        </authorList>
    </citation>
    <scope>NUCLEOTIDE SEQUENCE [LARGE SCALE GENOMIC DNA]</scope>
    <source>
        <strain evidence="2 3">CCFEE 5311</strain>
    </source>
</reference>
<proteinExistence type="predicted"/>
<comment type="caution">
    <text evidence="2">The sequence shown here is derived from an EMBL/GenBank/DDBJ whole genome shotgun (WGS) entry which is preliminary data.</text>
</comment>